<feature type="active site" description="Nucleophile" evidence="6">
    <location>
        <position position="8"/>
    </location>
</feature>
<evidence type="ECO:0000256" key="6">
    <source>
        <dbReference type="HAMAP-Rule" id="MF_01847"/>
    </source>
</evidence>
<dbReference type="InterPro" id="IPR036412">
    <property type="entry name" value="HAD-like_sf"/>
</dbReference>
<dbReference type="eggNOG" id="COG0561">
    <property type="taxonomic scope" value="Bacteria"/>
</dbReference>
<dbReference type="InterPro" id="IPR023214">
    <property type="entry name" value="HAD_sf"/>
</dbReference>
<evidence type="ECO:0000256" key="2">
    <source>
        <dbReference type="ARBA" id="ARBA00022723"/>
    </source>
</evidence>
<dbReference type="KEGG" id="ebt:EBL_c28760"/>
<comment type="cofactor">
    <cofactor evidence="1 6">
        <name>Mg(2+)</name>
        <dbReference type="ChEBI" id="CHEBI:18420"/>
    </cofactor>
</comment>
<keyword evidence="2 6" id="KW-0479">Metal-binding</keyword>
<dbReference type="PANTHER" id="PTHR47267:SF2">
    <property type="entry name" value="HMP-PP PHOSPHATASE"/>
    <property type="match status" value="1"/>
</dbReference>
<feature type="binding site" evidence="6">
    <location>
        <position position="212"/>
    </location>
    <ligand>
        <name>Mg(2+)</name>
        <dbReference type="ChEBI" id="CHEBI:18420"/>
    </ligand>
</feature>
<dbReference type="FunFam" id="3.30.1240.10:FF:000002">
    <property type="entry name" value="HMP-PP phosphatase"/>
    <property type="match status" value="1"/>
</dbReference>
<dbReference type="PROSITE" id="PS01229">
    <property type="entry name" value="COF_2"/>
    <property type="match status" value="1"/>
</dbReference>
<dbReference type="STRING" id="630626.EBL_c28760"/>
<comment type="catalytic activity">
    <reaction evidence="6">
        <text>4-amino-2-methyl-5-(diphosphooxymethyl)pyrimidine + H2O = 4-amino-2-methyl-5-(phosphooxymethyl)pyrimidine + phosphate + H(+)</text>
        <dbReference type="Rhea" id="RHEA:27914"/>
        <dbReference type="ChEBI" id="CHEBI:15377"/>
        <dbReference type="ChEBI" id="CHEBI:15378"/>
        <dbReference type="ChEBI" id="CHEBI:43474"/>
        <dbReference type="ChEBI" id="CHEBI:57841"/>
        <dbReference type="ChEBI" id="CHEBI:58354"/>
    </reaction>
</comment>
<dbReference type="InterPro" id="IPR006379">
    <property type="entry name" value="HAD-SF_hydro_IIB"/>
</dbReference>
<dbReference type="PATRIC" id="fig|630626.3.peg.2792"/>
<name>I2BBP2_SHIBC</name>
<dbReference type="PANTHER" id="PTHR47267">
    <property type="match status" value="1"/>
</dbReference>
<dbReference type="HAMAP" id="MF_01847">
    <property type="entry name" value="HMP_PP_phosphat"/>
    <property type="match status" value="1"/>
</dbReference>
<gene>
    <name evidence="6 7" type="primary">cof</name>
    <name evidence="7" type="ordered locus">EBL_c28760</name>
</gene>
<dbReference type="NCBIfam" id="TIGR01484">
    <property type="entry name" value="HAD-SF-IIB"/>
    <property type="match status" value="1"/>
</dbReference>
<evidence type="ECO:0000313" key="7">
    <source>
        <dbReference type="EMBL" id="AFJ47946.1"/>
    </source>
</evidence>
<accession>K6W1G7</accession>
<dbReference type="SUPFAM" id="SSF56784">
    <property type="entry name" value="HAD-like"/>
    <property type="match status" value="1"/>
</dbReference>
<evidence type="ECO:0000256" key="5">
    <source>
        <dbReference type="ARBA" id="ARBA00034778"/>
    </source>
</evidence>
<keyword evidence="8" id="KW-1185">Reference proteome</keyword>
<dbReference type="NCBIfam" id="TIGR00099">
    <property type="entry name" value="Cof-subfamily"/>
    <property type="match status" value="1"/>
</dbReference>
<dbReference type="Gene3D" id="3.40.50.1000">
    <property type="entry name" value="HAD superfamily/HAD-like"/>
    <property type="match status" value="1"/>
</dbReference>
<feature type="binding site" evidence="6">
    <location>
        <position position="8"/>
    </location>
    <ligand>
        <name>Mg(2+)</name>
        <dbReference type="ChEBI" id="CHEBI:18420"/>
    </ligand>
</feature>
<reference evidence="7 8" key="1">
    <citation type="journal article" date="2012" name="J. Bacteriol.">
        <title>Complete genome sequence of the B12-producing Shimwellia blattae strain DSM 4481, isolated from a cockroach.</title>
        <authorList>
            <person name="Brzuszkiewicz E."/>
            <person name="Waschkowitz T."/>
            <person name="Wiezer A."/>
            <person name="Daniel R."/>
        </authorList>
    </citation>
    <scope>NUCLEOTIDE SEQUENCE [LARGE SCALE GENOMIC DNA]</scope>
    <source>
        <strain evidence="8">ATCC 29907 / DSM 4481 / JCM 1650 / NBRC 105725 / CDC 9005-74</strain>
    </source>
</reference>
<evidence type="ECO:0000256" key="4">
    <source>
        <dbReference type="ARBA" id="ARBA00022842"/>
    </source>
</evidence>
<dbReference type="Proteomes" id="UP000001955">
    <property type="component" value="Chromosome"/>
</dbReference>
<dbReference type="HOGENOM" id="CLU_044146_5_2_6"/>
<organism evidence="7 8">
    <name type="scientific">Shimwellia blattae (strain ATCC 29907 / DSM 4481 / JCM 1650 / NBRC 105725 / CDC 9005-74)</name>
    <name type="common">Escherichia blattae</name>
    <dbReference type="NCBI Taxonomy" id="630626"/>
    <lineage>
        <taxon>Bacteria</taxon>
        <taxon>Pseudomonadati</taxon>
        <taxon>Pseudomonadota</taxon>
        <taxon>Gammaproteobacteria</taxon>
        <taxon>Enterobacterales</taxon>
        <taxon>Enterobacteriaceae</taxon>
        <taxon>Shimwellia</taxon>
    </lineage>
</organism>
<dbReference type="InterPro" id="IPR000150">
    <property type="entry name" value="Cof"/>
</dbReference>
<dbReference type="RefSeq" id="WP_002444597.1">
    <property type="nucleotide sequence ID" value="NC_017910.1"/>
</dbReference>
<dbReference type="AlphaFoldDB" id="I2BBP2"/>
<keyword evidence="4 6" id="KW-0460">Magnesium</keyword>
<dbReference type="Pfam" id="PF08282">
    <property type="entry name" value="Hydrolase_3"/>
    <property type="match status" value="1"/>
</dbReference>
<dbReference type="OrthoDB" id="5498330at2"/>
<evidence type="ECO:0000313" key="8">
    <source>
        <dbReference type="Proteomes" id="UP000001955"/>
    </source>
</evidence>
<dbReference type="Gene3D" id="3.30.1240.10">
    <property type="match status" value="1"/>
</dbReference>
<dbReference type="GO" id="GO:0016791">
    <property type="term" value="F:phosphatase activity"/>
    <property type="evidence" value="ECO:0007669"/>
    <property type="project" value="UniProtKB-UniRule"/>
</dbReference>
<dbReference type="SFLD" id="SFLDG01140">
    <property type="entry name" value="C2.B:_Phosphomannomutase_and_P"/>
    <property type="match status" value="1"/>
</dbReference>
<dbReference type="GO" id="GO:0002145">
    <property type="term" value="F:4-amino-5-hydroxymethyl-2-methylpyrimidine diphosphatase activity"/>
    <property type="evidence" value="ECO:0007669"/>
    <property type="project" value="RHEA"/>
</dbReference>
<feature type="binding site" evidence="6">
    <location>
        <position position="10"/>
    </location>
    <ligand>
        <name>Mg(2+)</name>
        <dbReference type="ChEBI" id="CHEBI:18420"/>
    </ligand>
</feature>
<dbReference type="SFLD" id="SFLDS00003">
    <property type="entry name" value="Haloacid_Dehalogenase"/>
    <property type="match status" value="1"/>
</dbReference>
<dbReference type="EMBL" id="CP001560">
    <property type="protein sequence ID" value="AFJ47946.1"/>
    <property type="molecule type" value="Genomic_DNA"/>
</dbReference>
<accession>I2BBP2</accession>
<evidence type="ECO:0000256" key="1">
    <source>
        <dbReference type="ARBA" id="ARBA00001946"/>
    </source>
</evidence>
<dbReference type="NCBIfam" id="NF011705">
    <property type="entry name" value="PRK15126.1"/>
    <property type="match status" value="1"/>
</dbReference>
<comment type="similarity">
    <text evidence="5 6">Belongs to the HAD-like hydrolase superfamily. Cof family.</text>
</comment>
<sequence length="272" mass="30165">MTQLVAFDMDGTLLMPDHRPGDETLRTLGRLRERGITLTFATGRHILEMQPLLRRFGLSGWLITGNGTRIHSASGEPLFRCDLAPEVAESVLHSHWDTRASMHVFNDSGWLTDKPLPELLKAHGYSGFQYQLADLRRLSAHEVTKICFCGDHEDLCQLRIALQEQLGDSAAVCFSAVDCLEVLPHNCNKGTALRALSERLAIPLRECMAFGDAMNDQEMLSCVGRGVIMGNAMPQLIQSLPQLPVIGHCAGQAIAHYLTHWLDTPHLSYSPE</sequence>
<proteinExistence type="inferred from homology"/>
<dbReference type="CDD" id="cd07516">
    <property type="entry name" value="HAD_Pase"/>
    <property type="match status" value="1"/>
</dbReference>
<comment type="function">
    <text evidence="6">Catalyzes the hydrolysis of 4-amino-2-methyl-5-hydroxymethylpyrimidine pyrophosphate (HMP-PP) to 4-amino-2-methyl-5-hydroxymethylpyrimidine phosphate (HMP-P).</text>
</comment>
<protein>
    <recommendedName>
        <fullName evidence="6">HMP-PP phosphatase</fullName>
        <ecNumber evidence="6">3.6.1.-</ecNumber>
    </recommendedName>
</protein>
<dbReference type="EC" id="3.6.1.-" evidence="6"/>
<dbReference type="PROSITE" id="PS01228">
    <property type="entry name" value="COF_1"/>
    <property type="match status" value="1"/>
</dbReference>
<dbReference type="InterPro" id="IPR023938">
    <property type="entry name" value="HMP-PP_phosphatase"/>
</dbReference>
<dbReference type="GO" id="GO:0000287">
    <property type="term" value="F:magnesium ion binding"/>
    <property type="evidence" value="ECO:0007669"/>
    <property type="project" value="UniProtKB-UniRule"/>
</dbReference>
<evidence type="ECO:0000256" key="3">
    <source>
        <dbReference type="ARBA" id="ARBA00022801"/>
    </source>
</evidence>
<keyword evidence="3 6" id="KW-0378">Hydrolase</keyword>